<dbReference type="Proteomes" id="UP000076989">
    <property type="component" value="Unassembled WGS sequence"/>
</dbReference>
<evidence type="ECO:0000313" key="3">
    <source>
        <dbReference type="EMBL" id="KZV01693.1"/>
    </source>
</evidence>
<evidence type="ECO:0000313" key="6">
    <source>
        <dbReference type="Proteomes" id="UP000076989"/>
    </source>
</evidence>
<reference evidence="4 5" key="1">
    <citation type="submission" date="2016-03" db="EMBL/GenBank/DDBJ databases">
        <title>Comparative genomics of 54 Lactobacillus plantarum strains reveals genomic uncoupling from niche constraints.</title>
        <authorList>
            <person name="Martino M.E."/>
        </authorList>
    </citation>
    <scope>NUCLEOTIDE SEQUENCE [LARGE SCALE GENOMIC DNA]</scope>
    <source>
        <strain evidence="2 5">19.1</strain>
        <strain evidence="3 4">NAB2</strain>
        <strain evidence="1 6">Nizo2260</strain>
    </source>
</reference>
<protein>
    <submittedName>
        <fullName evidence="2">Uncharacterized protein</fullName>
    </submittedName>
</protein>
<dbReference type="EMBL" id="LUWI01000016">
    <property type="protein sequence ID" value="KZU05669.1"/>
    <property type="molecule type" value="Genomic_DNA"/>
</dbReference>
<dbReference type="EMBL" id="LUXO01000033">
    <property type="protein sequence ID" value="KZV01693.1"/>
    <property type="molecule type" value="Genomic_DNA"/>
</dbReference>
<dbReference type="AlphaFoldDB" id="A0A165BMX2"/>
<evidence type="ECO:0000313" key="5">
    <source>
        <dbReference type="Proteomes" id="UP000076882"/>
    </source>
</evidence>
<gene>
    <name evidence="2" type="ORF">Lp19_2138</name>
    <name evidence="3" type="ORF">NAB2_2313</name>
    <name evidence="1" type="ORF">Nizo2260_1064</name>
</gene>
<name>A0A165BMX2_LACPN</name>
<dbReference type="EMBL" id="LUXM01000033">
    <property type="protein sequence ID" value="KZU94164.1"/>
    <property type="molecule type" value="Genomic_DNA"/>
</dbReference>
<dbReference type="PATRIC" id="fig|1590.174.peg.1407"/>
<evidence type="ECO:0000313" key="1">
    <source>
        <dbReference type="EMBL" id="KZU05669.1"/>
    </source>
</evidence>
<evidence type="ECO:0000313" key="2">
    <source>
        <dbReference type="EMBL" id="KZU94164.1"/>
    </source>
</evidence>
<accession>A0A165BMX2</accession>
<organism evidence="2 5">
    <name type="scientific">Lactiplantibacillus plantarum</name>
    <name type="common">Lactobacillus plantarum</name>
    <dbReference type="NCBI Taxonomy" id="1590"/>
    <lineage>
        <taxon>Bacteria</taxon>
        <taxon>Bacillati</taxon>
        <taxon>Bacillota</taxon>
        <taxon>Bacilli</taxon>
        <taxon>Lactobacillales</taxon>
        <taxon>Lactobacillaceae</taxon>
        <taxon>Lactiplantibacillus</taxon>
    </lineage>
</organism>
<dbReference type="Proteomes" id="UP000076872">
    <property type="component" value="Unassembled WGS sequence"/>
</dbReference>
<evidence type="ECO:0000313" key="4">
    <source>
        <dbReference type="Proteomes" id="UP000076872"/>
    </source>
</evidence>
<sequence length="42" mass="4694">MYSFGKVKIDEPTDDQLKTGITANHTVDACNTLIIFNDLFGF</sequence>
<dbReference type="Proteomes" id="UP000076882">
    <property type="component" value="Unassembled WGS sequence"/>
</dbReference>
<proteinExistence type="predicted"/>
<comment type="caution">
    <text evidence="2">The sequence shown here is derived from an EMBL/GenBank/DDBJ whole genome shotgun (WGS) entry which is preliminary data.</text>
</comment>